<evidence type="ECO:0000259" key="14">
    <source>
        <dbReference type="Pfam" id="PF07085"/>
    </source>
</evidence>
<comment type="domain">
    <text evidence="12">The N-terminal region seems to be important for proper quaternary structure. The C-terminal region contains the substrate-binding site.</text>
</comment>
<dbReference type="SUPFAM" id="SSF52540">
    <property type="entry name" value="P-loop containing nucleoside triphosphate hydrolases"/>
    <property type="match status" value="1"/>
</dbReference>
<dbReference type="InterPro" id="IPR016475">
    <property type="entry name" value="P-Actrans_bac"/>
</dbReference>
<comment type="similarity">
    <text evidence="4 12">In the N-terminal section; belongs to the CobB/CobQ family.</text>
</comment>
<dbReference type="Gene3D" id="3.40.1390.20">
    <property type="entry name" value="HprK N-terminal domain-like"/>
    <property type="match status" value="1"/>
</dbReference>
<dbReference type="NCBIfam" id="TIGR00651">
    <property type="entry name" value="pta"/>
    <property type="match status" value="1"/>
</dbReference>
<dbReference type="CDD" id="cd03109">
    <property type="entry name" value="DTBS"/>
    <property type="match status" value="1"/>
</dbReference>
<dbReference type="InterPro" id="IPR010766">
    <property type="entry name" value="DRTGG"/>
</dbReference>
<dbReference type="EMBL" id="CP154858">
    <property type="protein sequence ID" value="XDT73448.1"/>
    <property type="molecule type" value="Genomic_DNA"/>
</dbReference>
<comment type="subcellular location">
    <subcellularLocation>
        <location evidence="1 12">Cytoplasm</location>
    </subcellularLocation>
</comment>
<dbReference type="GO" id="GO:0005737">
    <property type="term" value="C:cytoplasm"/>
    <property type="evidence" value="ECO:0007669"/>
    <property type="project" value="UniProtKB-SubCell"/>
</dbReference>
<reference evidence="15" key="1">
    <citation type="submission" date="2024-05" db="EMBL/GenBank/DDBJ databases">
        <title>Genome sequencing of novel strain.</title>
        <authorList>
            <person name="Ganbat D."/>
            <person name="Ganbat S."/>
            <person name="Lee S.-J."/>
        </authorList>
    </citation>
    <scope>NUCLEOTIDE SEQUENCE</scope>
    <source>
        <strain evidence="15">SMD15-11</strain>
    </source>
</reference>
<protein>
    <recommendedName>
        <fullName evidence="7 12">Phosphate acetyltransferase</fullName>
        <ecNumber evidence="6 12">2.3.1.8</ecNumber>
    </recommendedName>
    <alternativeName>
        <fullName evidence="11 12">Phosphotransacetylase</fullName>
    </alternativeName>
</protein>
<dbReference type="SUPFAM" id="SSF53659">
    <property type="entry name" value="Isocitrate/Isopropylmalate dehydrogenase-like"/>
    <property type="match status" value="1"/>
</dbReference>
<dbReference type="Gene3D" id="3.40.50.300">
    <property type="entry name" value="P-loop containing nucleotide triphosphate hydrolases"/>
    <property type="match status" value="1"/>
</dbReference>
<evidence type="ECO:0000256" key="3">
    <source>
        <dbReference type="ARBA" id="ARBA00008756"/>
    </source>
</evidence>
<dbReference type="Pfam" id="PF07085">
    <property type="entry name" value="DRTGG"/>
    <property type="match status" value="1"/>
</dbReference>
<sequence length="713" mass="77633">MTKALFMAPTSPGTGLTSVCLGLVRALDSMGVRVGFLKPVAQPLTDPDDCDRSIYFARKVLRQEHPDPIQLSEAQRLVSQGEQDLLMEQVVGMFQSLEESCDVVVVEGLAPVEATAYMTRINMNIARTLNAEVILVAAPGNMDPDELDAHLNLAARLYASPEDPDVIGCILNKVNAPENNEAPLQYLTHSAHWQRPQHDYARECESFRKPGFHLIGSIPWRPDLIAPRTKDVARWLDTLPIHMGDAAHRRVMQISVVARTVPNMVEQLTPGTLVVTPGDREDILIATAMAALTGRPLAGIILTGNLQPDPRTLRLCQKALDTGLPVLSTQHDSYLAANLLSRMNTEVPTDDIERVERVMDAVASALDVRWLTEQVQVPRKRRMSPAAFRYFLSKKAREADKRIVLPEGDEPRTVRAAAICHERKLARCVLLGKPDSVRSVAEAQGVQLPPEIEIVDPDAIRSRYVAPMVELRKHKGLTPQMAEAQLEDNVVLGTMMLALDEVDGLVSGAVHTTANTVRPALQLIKTRKDAKLVSSVFFMLLPDQVVVYGDCAINPDPNAEELADIAIQSAESARLFGIEPKVAMISYSTGTSGSGADVEKVRKATEIAKTLRPDLVIDGPLQYDAAANADVARIKAPNSPVAGQATIFIFPDLNTGNTTYKAVQRSANVVSIGPMLQGLRKPVNDLSRGALVDDIVFTIAITAVQATQQPGSV</sequence>
<dbReference type="PANTHER" id="PTHR43356">
    <property type="entry name" value="PHOSPHATE ACETYLTRANSFERASE"/>
    <property type="match status" value="1"/>
</dbReference>
<evidence type="ECO:0000256" key="11">
    <source>
        <dbReference type="ARBA" id="ARBA00031108"/>
    </source>
</evidence>
<evidence type="ECO:0000256" key="1">
    <source>
        <dbReference type="ARBA" id="ARBA00004496"/>
    </source>
</evidence>
<evidence type="ECO:0000256" key="9">
    <source>
        <dbReference type="ARBA" id="ARBA00022679"/>
    </source>
</evidence>
<dbReference type="EC" id="2.3.1.8" evidence="6 12"/>
<dbReference type="InterPro" id="IPR004614">
    <property type="entry name" value="P_AcTrfase"/>
</dbReference>
<dbReference type="Pfam" id="PF13500">
    <property type="entry name" value="AAA_26"/>
    <property type="match status" value="1"/>
</dbReference>
<proteinExistence type="inferred from homology"/>
<keyword evidence="8 12" id="KW-0963">Cytoplasm</keyword>
<evidence type="ECO:0000256" key="7">
    <source>
        <dbReference type="ARBA" id="ARBA00021528"/>
    </source>
</evidence>
<feature type="domain" description="DRTGG" evidence="14">
    <location>
        <begin position="231"/>
        <end position="343"/>
    </location>
</feature>
<dbReference type="NCBIfam" id="NF004167">
    <property type="entry name" value="PRK05632.1"/>
    <property type="match status" value="1"/>
</dbReference>
<dbReference type="InterPro" id="IPR002505">
    <property type="entry name" value="PTA_PTB"/>
</dbReference>
<dbReference type="GO" id="GO:0008959">
    <property type="term" value="F:phosphate acetyltransferase activity"/>
    <property type="evidence" value="ECO:0007669"/>
    <property type="project" value="UniProtKB-EC"/>
</dbReference>
<dbReference type="FunFam" id="3.40.50.10750:FF:000001">
    <property type="entry name" value="Phosphate acetyltransferase"/>
    <property type="match status" value="1"/>
</dbReference>
<evidence type="ECO:0000256" key="4">
    <source>
        <dbReference type="ARBA" id="ARBA00009786"/>
    </source>
</evidence>
<keyword evidence="9 12" id="KW-0808">Transferase</keyword>
<dbReference type="RefSeq" id="WP_369602439.1">
    <property type="nucleotide sequence ID" value="NZ_CP154858.1"/>
</dbReference>
<evidence type="ECO:0000256" key="2">
    <source>
        <dbReference type="ARBA" id="ARBA00004989"/>
    </source>
</evidence>
<evidence type="ECO:0000256" key="8">
    <source>
        <dbReference type="ARBA" id="ARBA00022490"/>
    </source>
</evidence>
<evidence type="ECO:0000313" key="15">
    <source>
        <dbReference type="EMBL" id="XDT73448.1"/>
    </source>
</evidence>
<dbReference type="PIRSF" id="PIRSF006107">
    <property type="entry name" value="PhpActrans_proteobac"/>
    <property type="match status" value="1"/>
</dbReference>
<dbReference type="Gene3D" id="3.40.50.10950">
    <property type="match status" value="1"/>
</dbReference>
<dbReference type="InterPro" id="IPR042112">
    <property type="entry name" value="P_AcTrfase_dom2"/>
</dbReference>
<evidence type="ECO:0000256" key="12">
    <source>
        <dbReference type="PIRNR" id="PIRNR006107"/>
    </source>
</evidence>
<feature type="domain" description="Phosphate acetyl/butaryl transferase" evidence="13">
    <location>
        <begin position="389"/>
        <end position="703"/>
    </location>
</feature>
<comment type="subunit">
    <text evidence="5">Homohexamer.</text>
</comment>
<name>A0AB39UZ48_9GAMM</name>
<dbReference type="Pfam" id="PF01515">
    <property type="entry name" value="PTA_PTB"/>
    <property type="match status" value="1"/>
</dbReference>
<evidence type="ECO:0000256" key="10">
    <source>
        <dbReference type="ARBA" id="ARBA00023315"/>
    </source>
</evidence>
<accession>A0AB39UZ48</accession>
<dbReference type="InterPro" id="IPR028979">
    <property type="entry name" value="Ser_kin/Pase_Hpr-like_N_sf"/>
</dbReference>
<keyword evidence="10 12" id="KW-0012">Acyltransferase</keyword>
<dbReference type="InterPro" id="IPR042113">
    <property type="entry name" value="P_AcTrfase_dom1"/>
</dbReference>
<dbReference type="InterPro" id="IPR050500">
    <property type="entry name" value="Phos_Acetyltrans/Butyryltrans"/>
</dbReference>
<dbReference type="AlphaFoldDB" id="A0AB39UZ48"/>
<organism evidence="15">
    <name type="scientific">Thermohahella caldifontis</name>
    <dbReference type="NCBI Taxonomy" id="3142973"/>
    <lineage>
        <taxon>Bacteria</taxon>
        <taxon>Pseudomonadati</taxon>
        <taxon>Pseudomonadota</taxon>
        <taxon>Gammaproteobacteria</taxon>
        <taxon>Oceanospirillales</taxon>
        <taxon>Hahellaceae</taxon>
        <taxon>Thermohahella</taxon>
    </lineage>
</organism>
<dbReference type="InterPro" id="IPR027417">
    <property type="entry name" value="P-loop_NTPase"/>
</dbReference>
<dbReference type="SUPFAM" id="SSF75138">
    <property type="entry name" value="HprK N-terminal domain-like"/>
    <property type="match status" value="1"/>
</dbReference>
<comment type="pathway">
    <text evidence="2 12">Metabolic intermediate biosynthesis; acetyl-CoA biosynthesis; acetyl-CoA from acetate: step 2/2.</text>
</comment>
<evidence type="ECO:0000256" key="6">
    <source>
        <dbReference type="ARBA" id="ARBA00012707"/>
    </source>
</evidence>
<comment type="catalytic activity">
    <reaction evidence="12">
        <text>acetyl-CoA + phosphate = acetyl phosphate + CoA</text>
        <dbReference type="Rhea" id="RHEA:19521"/>
        <dbReference type="ChEBI" id="CHEBI:22191"/>
        <dbReference type="ChEBI" id="CHEBI:43474"/>
        <dbReference type="ChEBI" id="CHEBI:57287"/>
        <dbReference type="ChEBI" id="CHEBI:57288"/>
        <dbReference type="EC" id="2.3.1.8"/>
    </reaction>
</comment>
<dbReference type="Gene3D" id="3.40.50.10750">
    <property type="entry name" value="Isocitrate/Isopropylmalate dehydrogenase-like"/>
    <property type="match status" value="1"/>
</dbReference>
<evidence type="ECO:0000256" key="5">
    <source>
        <dbReference type="ARBA" id="ARBA00011643"/>
    </source>
</evidence>
<dbReference type="KEGG" id="tcd:AAIA72_05615"/>
<evidence type="ECO:0000259" key="13">
    <source>
        <dbReference type="Pfam" id="PF01515"/>
    </source>
</evidence>
<gene>
    <name evidence="15" type="primary">pta</name>
    <name evidence="15" type="ORF">AAIA72_05615</name>
</gene>
<comment type="function">
    <text evidence="12">Involved in acetate metabolism.</text>
</comment>
<dbReference type="NCBIfam" id="NF007233">
    <property type="entry name" value="PRK09653.1"/>
    <property type="match status" value="1"/>
</dbReference>
<dbReference type="PANTHER" id="PTHR43356:SF3">
    <property type="entry name" value="PHOSPHATE ACETYLTRANSFERASE"/>
    <property type="match status" value="1"/>
</dbReference>
<comment type="similarity">
    <text evidence="3 12">In the C-terminal section; belongs to the phosphate acetyltransferase and butyryltransferase family.</text>
</comment>